<dbReference type="STRING" id="2309.CF15_07485"/>
<dbReference type="EMBL" id="LNTB01000001">
    <property type="protein sequence ID" value="KSW12550.1"/>
    <property type="molecule type" value="Genomic_DNA"/>
</dbReference>
<dbReference type="OrthoDB" id="18481at2157"/>
<organism evidence="2 3">
    <name type="scientific">Pyrodictium occultum</name>
    <dbReference type="NCBI Taxonomy" id="2309"/>
    <lineage>
        <taxon>Archaea</taxon>
        <taxon>Thermoproteota</taxon>
        <taxon>Thermoprotei</taxon>
        <taxon>Desulfurococcales</taxon>
        <taxon>Pyrodictiaceae</taxon>
        <taxon>Pyrodictium</taxon>
    </lineage>
</organism>
<name>A0A0V8RWV7_PYROC</name>
<keyword evidence="1" id="KW-1133">Transmembrane helix</keyword>
<dbReference type="RefSeq" id="WP_058371232.1">
    <property type="nucleotide sequence ID" value="NZ_LNTB01000001.1"/>
</dbReference>
<evidence type="ECO:0000256" key="1">
    <source>
        <dbReference type="SAM" id="Phobius"/>
    </source>
</evidence>
<reference evidence="2 3" key="1">
    <citation type="submission" date="2015-11" db="EMBL/GenBank/DDBJ databases">
        <title>Genome sequence of Pyrodictium occultum PL-19, a marine hyperthermophilic archaeon isolated from Volcano, Italy.</title>
        <authorList>
            <person name="Utturkar S."/>
            <person name="Huber H."/>
            <person name="Leptihn S."/>
            <person name="Brown S."/>
            <person name="Stetter K.O."/>
            <person name="Podar M."/>
        </authorList>
    </citation>
    <scope>NUCLEOTIDE SEQUENCE [LARGE SCALE GENOMIC DNA]</scope>
    <source>
        <strain evidence="2 3">PL-19</strain>
    </source>
</reference>
<sequence length="465" mass="48203">MRGGSRAVGTLVGGVILALILLSILGVGILLLRFLDSYGQLASRLVKEKSKSPIVAKALDIFWSLDGSNLTIEIASRYADALLVTGVTVLWNDSSITMLDRLNSSGVRIVAESPDGSTYVADRLPVALGPGYRVNITLVGYASGRTPVAVIPVVSGSPLVAPVPAAPRAAAAGGAASQPTRYSLALLESTMLDCTVTWLGSATVNGAASTILLVARGGSRDIEVYNVTGAGLAYLYSIDAGTVFNCSADIVYSPAKSLLYLVNASGIYARSLSQADTWKLATSACRALGPGTRIEALEAQGRPYLFVAQGGGSSYCIIDLTGQGKTIGAGHVSAGEMIVNGGRLVAGNYTVSAASGDTVYILAYNETTGEPYIALYNATSSSWSLLAKAPGRYAVGMACNGTTLWLLLQHSGLYKIDAGTGRLSHVDTLLPAAPWGPGDRLEYLGGTLVFIRADGTREAWLISPG</sequence>
<gene>
    <name evidence="2" type="ORF">CF15_07485</name>
</gene>
<keyword evidence="3" id="KW-1185">Reference proteome</keyword>
<dbReference type="SUPFAM" id="SSF101898">
    <property type="entry name" value="NHL repeat"/>
    <property type="match status" value="1"/>
</dbReference>
<evidence type="ECO:0000313" key="2">
    <source>
        <dbReference type="EMBL" id="KSW12550.1"/>
    </source>
</evidence>
<evidence type="ECO:0000313" key="3">
    <source>
        <dbReference type="Proteomes" id="UP000053352"/>
    </source>
</evidence>
<proteinExistence type="predicted"/>
<dbReference type="AlphaFoldDB" id="A0A0V8RWV7"/>
<feature type="transmembrane region" description="Helical" evidence="1">
    <location>
        <begin position="12"/>
        <end position="35"/>
    </location>
</feature>
<protein>
    <submittedName>
        <fullName evidence="2">Uncharacterized protein</fullName>
    </submittedName>
</protein>
<dbReference type="Proteomes" id="UP000053352">
    <property type="component" value="Unassembled WGS sequence"/>
</dbReference>
<keyword evidence="1" id="KW-0812">Transmembrane</keyword>
<keyword evidence="1" id="KW-0472">Membrane</keyword>
<comment type="caution">
    <text evidence="2">The sequence shown here is derived from an EMBL/GenBank/DDBJ whole genome shotgun (WGS) entry which is preliminary data.</text>
</comment>
<accession>A0A0V8RWV7</accession>